<gene>
    <name evidence="10" type="ORF">JCM31447_18330</name>
</gene>
<dbReference type="EC" id="3.5.1.19" evidence="6"/>
<evidence type="ECO:0000256" key="8">
    <source>
        <dbReference type="ARBA" id="ARBA00072277"/>
    </source>
</evidence>
<comment type="similarity">
    <text evidence="1">Belongs to the isochorismatase family.</text>
</comment>
<keyword evidence="4" id="KW-0378">Hydrolase</keyword>
<evidence type="ECO:0000256" key="1">
    <source>
        <dbReference type="ARBA" id="ARBA00006336"/>
    </source>
</evidence>
<dbReference type="Proteomes" id="UP000291236">
    <property type="component" value="Chromosome"/>
</dbReference>
<dbReference type="Gene3D" id="3.40.50.850">
    <property type="entry name" value="Isochorismatase-like"/>
    <property type="match status" value="1"/>
</dbReference>
<keyword evidence="2" id="KW-0662">Pyridine nucleotide biosynthesis</keyword>
<evidence type="ECO:0000256" key="2">
    <source>
        <dbReference type="ARBA" id="ARBA00022642"/>
    </source>
</evidence>
<reference evidence="10 11" key="1">
    <citation type="submission" date="2018-12" db="EMBL/GenBank/DDBJ databases">
        <title>Rubrispira sanarue gen. nov., sp., nov., a member of the order Silvanigrellales, isolated from a brackish lake in Hamamatsu Japan.</title>
        <authorList>
            <person name="Maejima Y."/>
            <person name="Iino T."/>
            <person name="Muraguchi Y."/>
            <person name="Fukuda K."/>
            <person name="Nojiri H."/>
            <person name="Ohkuma M."/>
            <person name="Moriuchi R."/>
            <person name="Dohra H."/>
            <person name="Kimbara K."/>
            <person name="Shintani M."/>
        </authorList>
    </citation>
    <scope>NUCLEOTIDE SEQUENCE [LARGE SCALE GENOMIC DNA]</scope>
    <source>
        <strain evidence="10 11">RF1110005</strain>
    </source>
</reference>
<dbReference type="EMBL" id="AP019368">
    <property type="protein sequence ID" value="BBH53390.1"/>
    <property type="molecule type" value="Genomic_DNA"/>
</dbReference>
<dbReference type="KEGG" id="sbf:JCM31447_18330"/>
<evidence type="ECO:0000313" key="11">
    <source>
        <dbReference type="Proteomes" id="UP000291236"/>
    </source>
</evidence>
<accession>A0A4P2VN63</accession>
<evidence type="ECO:0000313" key="10">
    <source>
        <dbReference type="EMBL" id="BBH53390.1"/>
    </source>
</evidence>
<dbReference type="GO" id="GO:0019363">
    <property type="term" value="P:pyridine nucleotide biosynthetic process"/>
    <property type="evidence" value="ECO:0007669"/>
    <property type="project" value="UniProtKB-KW"/>
</dbReference>
<evidence type="ECO:0000256" key="4">
    <source>
        <dbReference type="ARBA" id="ARBA00022801"/>
    </source>
</evidence>
<proteinExistence type="inferred from homology"/>
<dbReference type="InterPro" id="IPR036380">
    <property type="entry name" value="Isochorismatase-like_sf"/>
</dbReference>
<evidence type="ECO:0000256" key="3">
    <source>
        <dbReference type="ARBA" id="ARBA00022723"/>
    </source>
</evidence>
<dbReference type="InterPro" id="IPR000868">
    <property type="entry name" value="Isochorismatase-like_dom"/>
</dbReference>
<evidence type="ECO:0000256" key="6">
    <source>
        <dbReference type="ARBA" id="ARBA00039017"/>
    </source>
</evidence>
<dbReference type="AlphaFoldDB" id="A0A4P2VN63"/>
<dbReference type="CDD" id="cd01011">
    <property type="entry name" value="nicotinamidase"/>
    <property type="match status" value="1"/>
</dbReference>
<feature type="domain" description="Isochorismatase-like" evidence="9">
    <location>
        <begin position="5"/>
        <end position="197"/>
    </location>
</feature>
<organism evidence="10 11">
    <name type="scientific">Fluviispira sanaruensis</name>
    <dbReference type="NCBI Taxonomy" id="2493639"/>
    <lineage>
        <taxon>Bacteria</taxon>
        <taxon>Pseudomonadati</taxon>
        <taxon>Bdellovibrionota</taxon>
        <taxon>Oligoflexia</taxon>
        <taxon>Silvanigrellales</taxon>
        <taxon>Silvanigrellaceae</taxon>
        <taxon>Fluviispira</taxon>
    </lineage>
</organism>
<dbReference type="GO" id="GO:0046872">
    <property type="term" value="F:metal ion binding"/>
    <property type="evidence" value="ECO:0007669"/>
    <property type="project" value="UniProtKB-KW"/>
</dbReference>
<dbReference type="PANTHER" id="PTHR11080">
    <property type="entry name" value="PYRAZINAMIDASE/NICOTINAMIDASE"/>
    <property type="match status" value="1"/>
</dbReference>
<dbReference type="RefSeq" id="WP_130609130.1">
    <property type="nucleotide sequence ID" value="NZ_AP019368.1"/>
</dbReference>
<dbReference type="OrthoDB" id="9791276at2"/>
<evidence type="ECO:0000256" key="5">
    <source>
        <dbReference type="ARBA" id="ARBA00037900"/>
    </source>
</evidence>
<dbReference type="PANTHER" id="PTHR11080:SF2">
    <property type="entry name" value="LD05707P"/>
    <property type="match status" value="1"/>
</dbReference>
<dbReference type="FunFam" id="3.40.50.850:FF:000006">
    <property type="entry name" value="Bifunctional pyrazinamidase/nicotinamidase"/>
    <property type="match status" value="1"/>
</dbReference>
<name>A0A4P2VN63_FLUSA</name>
<protein>
    <recommendedName>
        <fullName evidence="8">Nicotinamidase</fullName>
        <ecNumber evidence="6">3.5.1.19</ecNumber>
    </recommendedName>
    <alternativeName>
        <fullName evidence="7">Nicotinamide deamidase</fullName>
    </alternativeName>
</protein>
<keyword evidence="3" id="KW-0479">Metal-binding</keyword>
<dbReference type="InterPro" id="IPR052347">
    <property type="entry name" value="Isochorismatase_Nicotinamidase"/>
</dbReference>
<dbReference type="GO" id="GO:0008936">
    <property type="term" value="F:nicotinamidase activity"/>
    <property type="evidence" value="ECO:0007669"/>
    <property type="project" value="UniProtKB-EC"/>
</dbReference>
<sequence length="210" mass="23365">MKKNILLLIDLQNDFIPGGALAVPQGDEVITIANSLMKNSKSFFAEIIATQDWHPQNHKSFAVNHTGKDVGEFIQLNGIEQILWPTHCVQNTLGAQLVSSLNSHNINRIFHKGQNPEVDSYSGFFDNDHKTSTGLGEYLRSISATDIYILGLATDYCVKFSALDCAKLNFTTHLILDGCRGINLKENDIENSILEMQKQKINICQSSDIL</sequence>
<dbReference type="NCBIfam" id="NF008623">
    <property type="entry name" value="PRK11609.1"/>
    <property type="match status" value="1"/>
</dbReference>
<comment type="pathway">
    <text evidence="5">Cofactor biosynthesis; nicotinate biosynthesis; nicotinate from nicotinamide: step 1/1.</text>
</comment>
<evidence type="ECO:0000259" key="9">
    <source>
        <dbReference type="Pfam" id="PF00857"/>
    </source>
</evidence>
<evidence type="ECO:0000256" key="7">
    <source>
        <dbReference type="ARBA" id="ARBA00043224"/>
    </source>
</evidence>
<dbReference type="SUPFAM" id="SSF52499">
    <property type="entry name" value="Isochorismatase-like hydrolases"/>
    <property type="match status" value="1"/>
</dbReference>
<dbReference type="Pfam" id="PF00857">
    <property type="entry name" value="Isochorismatase"/>
    <property type="match status" value="1"/>
</dbReference>
<keyword evidence="11" id="KW-1185">Reference proteome</keyword>